<dbReference type="GO" id="GO:0016491">
    <property type="term" value="F:oxidoreductase activity"/>
    <property type="evidence" value="ECO:0007669"/>
    <property type="project" value="InterPro"/>
</dbReference>
<dbReference type="Gene3D" id="3.90.180.10">
    <property type="entry name" value="Medium-chain alcohol dehydrogenases, catalytic domain"/>
    <property type="match status" value="1"/>
</dbReference>
<dbReference type="EMBL" id="OV170228">
    <property type="protein sequence ID" value="CAH0729420.1"/>
    <property type="molecule type" value="Genomic_DNA"/>
</dbReference>
<dbReference type="OrthoDB" id="48317at2759"/>
<dbReference type="InterPro" id="IPR050700">
    <property type="entry name" value="YIM1/Zinc_Alcohol_DH_Fams"/>
</dbReference>
<dbReference type="GO" id="GO:0005739">
    <property type="term" value="C:mitochondrion"/>
    <property type="evidence" value="ECO:0007669"/>
    <property type="project" value="TreeGrafter"/>
</dbReference>
<dbReference type="PANTHER" id="PTHR11695:SF294">
    <property type="entry name" value="RETICULON-4-INTERACTING PROTEIN 1, MITOCHONDRIAL"/>
    <property type="match status" value="1"/>
</dbReference>
<evidence type="ECO:0000313" key="3">
    <source>
        <dbReference type="Proteomes" id="UP000838878"/>
    </source>
</evidence>
<feature type="domain" description="Enoyl reductase (ER)" evidence="1">
    <location>
        <begin position="22"/>
        <end position="358"/>
    </location>
</feature>
<evidence type="ECO:0000259" key="1">
    <source>
        <dbReference type="SMART" id="SM00829"/>
    </source>
</evidence>
<dbReference type="Proteomes" id="UP000838878">
    <property type="component" value="Chromosome 8"/>
</dbReference>
<evidence type="ECO:0000313" key="2">
    <source>
        <dbReference type="EMBL" id="CAH0729420.1"/>
    </source>
</evidence>
<proteinExistence type="predicted"/>
<protein>
    <recommendedName>
        <fullName evidence="1">Enoyl reductase (ER) domain-containing protein</fullName>
    </recommendedName>
</protein>
<organism evidence="2 3">
    <name type="scientific">Brenthis ino</name>
    <name type="common">lesser marbled fritillary</name>
    <dbReference type="NCBI Taxonomy" id="405034"/>
    <lineage>
        <taxon>Eukaryota</taxon>
        <taxon>Metazoa</taxon>
        <taxon>Ecdysozoa</taxon>
        <taxon>Arthropoda</taxon>
        <taxon>Hexapoda</taxon>
        <taxon>Insecta</taxon>
        <taxon>Pterygota</taxon>
        <taxon>Neoptera</taxon>
        <taxon>Endopterygota</taxon>
        <taxon>Lepidoptera</taxon>
        <taxon>Glossata</taxon>
        <taxon>Ditrysia</taxon>
        <taxon>Papilionoidea</taxon>
        <taxon>Nymphalidae</taxon>
        <taxon>Heliconiinae</taxon>
        <taxon>Argynnini</taxon>
        <taxon>Brenthis</taxon>
    </lineage>
</organism>
<feature type="non-terminal residue" evidence="2">
    <location>
        <position position="371"/>
    </location>
</feature>
<dbReference type="PANTHER" id="PTHR11695">
    <property type="entry name" value="ALCOHOL DEHYDROGENASE RELATED"/>
    <property type="match status" value="1"/>
</dbReference>
<dbReference type="InterPro" id="IPR013154">
    <property type="entry name" value="ADH-like_N"/>
</dbReference>
<dbReference type="Pfam" id="PF08240">
    <property type="entry name" value="ADH_N"/>
    <property type="match status" value="1"/>
</dbReference>
<dbReference type="SMART" id="SM00829">
    <property type="entry name" value="PKS_ER"/>
    <property type="match status" value="1"/>
</dbReference>
<dbReference type="InterPro" id="IPR011032">
    <property type="entry name" value="GroES-like_sf"/>
</dbReference>
<dbReference type="Pfam" id="PF13602">
    <property type="entry name" value="ADH_zinc_N_2"/>
    <property type="match status" value="1"/>
</dbReference>
<dbReference type="SUPFAM" id="SSF50129">
    <property type="entry name" value="GroES-like"/>
    <property type="match status" value="1"/>
</dbReference>
<dbReference type="InterPro" id="IPR036291">
    <property type="entry name" value="NAD(P)-bd_dom_sf"/>
</dbReference>
<dbReference type="AlphaFoldDB" id="A0A8J9YJW8"/>
<dbReference type="SUPFAM" id="SSF51735">
    <property type="entry name" value="NAD(P)-binding Rossmann-fold domains"/>
    <property type="match status" value="1"/>
</dbReference>
<sequence>MCGWSRGAAAGRMQAWRVHAYGAGELRLESARVPALRAPDDVLVRVHATSLNPLDVAMIGGYGATILNILRKLEGSDVEFPLVVGRDFAGEVALAGAGARLRRGARVWGVVPPQRAGAHAQYVLVKDRWLGPAPSALSTYQAGGALYAALSACAALRVAAPGGRWRGARVLLLGLGGVGHAALQLLVHRGAQVVVGCSGDLCQTATSLGAVAALDRHSPDYDRLLEEAGPYEVIVDCAGLGGEAAGARRWRFARYVTLSSPLLREADARGAAAGALAAAAALARQCAGAARAAPAAACPPPHVRWAYFVPCAADIEMLRRLADQGKFTVAVERAYAWRRGAEAYARAAAGGGRGKLLLDFTDDGAPDTERG</sequence>
<dbReference type="InterPro" id="IPR020843">
    <property type="entry name" value="ER"/>
</dbReference>
<gene>
    <name evidence="2" type="ORF">BINO364_LOCUS14505</name>
</gene>
<dbReference type="Gene3D" id="3.40.50.720">
    <property type="entry name" value="NAD(P)-binding Rossmann-like Domain"/>
    <property type="match status" value="1"/>
</dbReference>
<name>A0A8J9YJW8_9NEOP</name>
<reference evidence="2" key="1">
    <citation type="submission" date="2021-12" db="EMBL/GenBank/DDBJ databases">
        <authorList>
            <person name="Martin H S."/>
        </authorList>
    </citation>
    <scope>NUCLEOTIDE SEQUENCE</scope>
</reference>
<accession>A0A8J9YJW8</accession>
<keyword evidence="3" id="KW-1185">Reference proteome</keyword>